<dbReference type="SUPFAM" id="SSF54675">
    <property type="entry name" value="Nicotinate/Quinolinate PRTase N-terminal domain-like"/>
    <property type="match status" value="1"/>
</dbReference>
<protein>
    <recommendedName>
        <fullName evidence="4">nicotinate-nucleotide diphosphorylase (carboxylating)</fullName>
        <ecNumber evidence="4">2.4.2.19</ecNumber>
    </recommendedName>
    <alternativeName>
        <fullName evidence="8">Quinolinate phosphoribosyltransferase [decarboxylating]</fullName>
    </alternativeName>
</protein>
<evidence type="ECO:0000259" key="10">
    <source>
        <dbReference type="Pfam" id="PF01729"/>
    </source>
</evidence>
<accession>A0ABW8EWF4</accession>
<keyword evidence="5" id="KW-0662">Pyridine nucleotide biosynthesis</keyword>
<evidence type="ECO:0000256" key="5">
    <source>
        <dbReference type="ARBA" id="ARBA00022642"/>
    </source>
</evidence>
<sequence>MTLHAIKTSPSSISATSSLRNPFAPFDTALHAAFDANVNQAIAEDVGDGDYTGLLVPENEFVKARVIVREAAVLCGAPWFEAVMTRLDPRLQISWSYAEGDLMQPDTEVCTIEGPARALLTAERGALNFLQLLSGVATATRRYVDVVAGTRASILDTRKTLPGLRLAQKYAVRVGGGANQRLALYDGILIKENHIAAAGGITAAMNAAQKLGAGVTIQVEVEDIAELKEALAAGAVSILLDNFSLDMMREAVAYNAGRAVLEASGGINMETVRAIADTGVDRISIGSLTKDIRAADFSLRVVG</sequence>
<dbReference type="InterPro" id="IPR037128">
    <property type="entry name" value="Quinolinate_PRibosylTase_N_sf"/>
</dbReference>
<dbReference type="InterPro" id="IPR022412">
    <property type="entry name" value="Quinolinate_PRibosylTrfase_N"/>
</dbReference>
<evidence type="ECO:0000256" key="3">
    <source>
        <dbReference type="ARBA" id="ARBA00009400"/>
    </source>
</evidence>
<comment type="pathway">
    <text evidence="2">Cofactor biosynthesis; NAD(+) biosynthesis; nicotinate D-ribonucleotide from quinolinate: step 1/1.</text>
</comment>
<dbReference type="PANTHER" id="PTHR32179:SF3">
    <property type="entry name" value="NICOTINATE-NUCLEOTIDE PYROPHOSPHORYLASE [CARBOXYLATING]"/>
    <property type="match status" value="1"/>
</dbReference>
<dbReference type="EMBL" id="JBIUZV010000002">
    <property type="protein sequence ID" value="MFJ3044872.1"/>
    <property type="molecule type" value="Genomic_DNA"/>
</dbReference>
<comment type="function">
    <text evidence="1">Involved in the catabolism of quinolinic acid (QA).</text>
</comment>
<evidence type="ECO:0000256" key="6">
    <source>
        <dbReference type="ARBA" id="ARBA00022676"/>
    </source>
</evidence>
<evidence type="ECO:0000256" key="9">
    <source>
        <dbReference type="PIRNR" id="PIRNR006250"/>
    </source>
</evidence>
<organism evidence="12 13">
    <name type="scientific">Herbaspirillum chlorophenolicum</name>
    <dbReference type="NCBI Taxonomy" id="211589"/>
    <lineage>
        <taxon>Bacteria</taxon>
        <taxon>Pseudomonadati</taxon>
        <taxon>Pseudomonadota</taxon>
        <taxon>Betaproteobacteria</taxon>
        <taxon>Burkholderiales</taxon>
        <taxon>Oxalobacteraceae</taxon>
        <taxon>Herbaspirillum</taxon>
    </lineage>
</organism>
<feature type="domain" description="Quinolinate phosphoribosyl transferase N-terminal" evidence="11">
    <location>
        <begin position="51"/>
        <end position="134"/>
    </location>
</feature>
<dbReference type="Gene3D" id="3.90.1170.20">
    <property type="entry name" value="Quinolinate phosphoribosyl transferase, N-terminal domain"/>
    <property type="match status" value="1"/>
</dbReference>
<evidence type="ECO:0000256" key="2">
    <source>
        <dbReference type="ARBA" id="ARBA00004893"/>
    </source>
</evidence>
<dbReference type="InterPro" id="IPR002638">
    <property type="entry name" value="Quinolinate_PRibosylTrfase_C"/>
</dbReference>
<comment type="caution">
    <text evidence="12">The sequence shown here is derived from an EMBL/GenBank/DDBJ whole genome shotgun (WGS) entry which is preliminary data.</text>
</comment>
<proteinExistence type="inferred from homology"/>
<evidence type="ECO:0000256" key="7">
    <source>
        <dbReference type="ARBA" id="ARBA00022679"/>
    </source>
</evidence>
<dbReference type="PANTHER" id="PTHR32179">
    <property type="entry name" value="NICOTINATE-NUCLEOTIDE PYROPHOSPHORYLASE [CARBOXYLATING]"/>
    <property type="match status" value="1"/>
</dbReference>
<evidence type="ECO:0000256" key="1">
    <source>
        <dbReference type="ARBA" id="ARBA00003237"/>
    </source>
</evidence>
<keyword evidence="13" id="KW-1185">Reference proteome</keyword>
<dbReference type="InterPro" id="IPR036068">
    <property type="entry name" value="Nicotinate_pribotase-like_C"/>
</dbReference>
<feature type="domain" description="Quinolinate phosphoribosyl transferase C-terminal" evidence="10">
    <location>
        <begin position="136"/>
        <end position="300"/>
    </location>
</feature>
<keyword evidence="7 9" id="KW-0808">Transferase</keyword>
<gene>
    <name evidence="12" type="primary">nadC</name>
    <name evidence="12" type="ORF">ACIPEN_03470</name>
</gene>
<evidence type="ECO:0000313" key="12">
    <source>
        <dbReference type="EMBL" id="MFJ3044872.1"/>
    </source>
</evidence>
<dbReference type="CDD" id="cd01572">
    <property type="entry name" value="QPRTase"/>
    <property type="match status" value="1"/>
</dbReference>
<comment type="similarity">
    <text evidence="3 9">Belongs to the NadC/ModD family.</text>
</comment>
<dbReference type="InterPro" id="IPR027277">
    <property type="entry name" value="NadC/ModD"/>
</dbReference>
<keyword evidence="6 9" id="KW-0328">Glycosyltransferase</keyword>
<evidence type="ECO:0000256" key="8">
    <source>
        <dbReference type="ARBA" id="ARBA00033102"/>
    </source>
</evidence>
<dbReference type="Gene3D" id="3.20.20.70">
    <property type="entry name" value="Aldolase class I"/>
    <property type="match status" value="1"/>
</dbReference>
<dbReference type="PIRSF" id="PIRSF006250">
    <property type="entry name" value="NadC_ModD"/>
    <property type="match status" value="1"/>
</dbReference>
<dbReference type="RefSeq" id="WP_402698380.1">
    <property type="nucleotide sequence ID" value="NZ_JBIUZV010000002.1"/>
</dbReference>
<dbReference type="Pfam" id="PF01729">
    <property type="entry name" value="QRPTase_C"/>
    <property type="match status" value="1"/>
</dbReference>
<dbReference type="EC" id="2.4.2.19" evidence="4"/>
<dbReference type="SUPFAM" id="SSF51690">
    <property type="entry name" value="Nicotinate/Quinolinate PRTase C-terminal domain-like"/>
    <property type="match status" value="1"/>
</dbReference>
<reference evidence="12 13" key="1">
    <citation type="submission" date="2024-10" db="EMBL/GenBank/DDBJ databases">
        <title>The Natural Products Discovery Center: Release of the First 8490 Sequenced Strains for Exploring Actinobacteria Biosynthetic Diversity.</title>
        <authorList>
            <person name="Kalkreuter E."/>
            <person name="Kautsar S.A."/>
            <person name="Yang D."/>
            <person name="Bader C.D."/>
            <person name="Teijaro C.N."/>
            <person name="Fluegel L."/>
            <person name="Davis C.M."/>
            <person name="Simpson J.R."/>
            <person name="Lauterbach L."/>
            <person name="Steele A.D."/>
            <person name="Gui C."/>
            <person name="Meng S."/>
            <person name="Li G."/>
            <person name="Viehrig K."/>
            <person name="Ye F."/>
            <person name="Su P."/>
            <person name="Kiefer A.F."/>
            <person name="Nichols A."/>
            <person name="Cepeda A.J."/>
            <person name="Yan W."/>
            <person name="Fan B."/>
            <person name="Jiang Y."/>
            <person name="Adhikari A."/>
            <person name="Zheng C.-J."/>
            <person name="Schuster L."/>
            <person name="Cowan T.M."/>
            <person name="Smanski M.J."/>
            <person name="Chevrette M.G."/>
            <person name="De Carvalho L.P.S."/>
            <person name="Shen B."/>
        </authorList>
    </citation>
    <scope>NUCLEOTIDE SEQUENCE [LARGE SCALE GENOMIC DNA]</scope>
    <source>
        <strain evidence="12 13">NPDC087045</strain>
    </source>
</reference>
<dbReference type="InterPro" id="IPR004393">
    <property type="entry name" value="NadC"/>
</dbReference>
<dbReference type="GO" id="GO:0004514">
    <property type="term" value="F:nicotinate-nucleotide diphosphorylase (carboxylating) activity"/>
    <property type="evidence" value="ECO:0007669"/>
    <property type="project" value="UniProtKB-EC"/>
</dbReference>
<dbReference type="Proteomes" id="UP001617427">
    <property type="component" value="Unassembled WGS sequence"/>
</dbReference>
<evidence type="ECO:0000313" key="13">
    <source>
        <dbReference type="Proteomes" id="UP001617427"/>
    </source>
</evidence>
<evidence type="ECO:0000256" key="4">
    <source>
        <dbReference type="ARBA" id="ARBA00011944"/>
    </source>
</evidence>
<dbReference type="NCBIfam" id="TIGR00078">
    <property type="entry name" value="nadC"/>
    <property type="match status" value="1"/>
</dbReference>
<evidence type="ECO:0000259" key="11">
    <source>
        <dbReference type="Pfam" id="PF02749"/>
    </source>
</evidence>
<dbReference type="InterPro" id="IPR013785">
    <property type="entry name" value="Aldolase_TIM"/>
</dbReference>
<dbReference type="Pfam" id="PF02749">
    <property type="entry name" value="QRPTase_N"/>
    <property type="match status" value="1"/>
</dbReference>
<name>A0ABW8EWF4_9BURK</name>